<gene>
    <name evidence="1" type="ORF">EII34_15000</name>
</gene>
<comment type="caution">
    <text evidence="1">The sequence shown here is derived from an EMBL/GenBank/DDBJ whole genome shotgun (WGS) entry which is preliminary data.</text>
</comment>
<accession>A0A3P1T117</accession>
<name>A0A3P1T117_9ACTN</name>
<reference evidence="1 2" key="1">
    <citation type="submission" date="2018-11" db="EMBL/GenBank/DDBJ databases">
        <title>Genomes From Bacteria Associated with the Canine Oral Cavity: a Test Case for Automated Genome-Based Taxonomic Assignment.</title>
        <authorList>
            <person name="Coil D.A."/>
            <person name="Jospin G."/>
            <person name="Darling A.E."/>
            <person name="Wallis C."/>
            <person name="Davis I.J."/>
            <person name="Harris S."/>
            <person name="Eisen J.A."/>
            <person name="Holcombe L.J."/>
            <person name="O'Flynn C."/>
        </authorList>
    </citation>
    <scope>NUCLEOTIDE SEQUENCE [LARGE SCALE GENOMIC DNA]</scope>
    <source>
        <strain evidence="1 2">OH887_COT-365</strain>
    </source>
</reference>
<evidence type="ECO:0000313" key="1">
    <source>
        <dbReference type="EMBL" id="RRD03212.1"/>
    </source>
</evidence>
<evidence type="ECO:0000313" key="2">
    <source>
        <dbReference type="Proteomes" id="UP000280819"/>
    </source>
</evidence>
<dbReference type="Proteomes" id="UP000280819">
    <property type="component" value="Unassembled WGS sequence"/>
</dbReference>
<dbReference type="RefSeq" id="WP_124845980.1">
    <property type="nucleotide sequence ID" value="NZ_RQZG01000025.1"/>
</dbReference>
<dbReference type="EMBL" id="RQZG01000025">
    <property type="protein sequence ID" value="RRD03212.1"/>
    <property type="molecule type" value="Genomic_DNA"/>
</dbReference>
<sequence>MTTTAIICCIASAAISIAACIVYRHWTRQTLRQLIILMDDNLRALRADTVRQAAQLDLLRERLDQRHPLPNPNGTKEPHA</sequence>
<organism evidence="1 2">
    <name type="scientific">Arachnia propionica</name>
    <dbReference type="NCBI Taxonomy" id="1750"/>
    <lineage>
        <taxon>Bacteria</taxon>
        <taxon>Bacillati</taxon>
        <taxon>Actinomycetota</taxon>
        <taxon>Actinomycetes</taxon>
        <taxon>Propionibacteriales</taxon>
        <taxon>Propionibacteriaceae</taxon>
        <taxon>Arachnia</taxon>
    </lineage>
</organism>
<dbReference type="AlphaFoldDB" id="A0A3P1T117"/>
<proteinExistence type="predicted"/>
<protein>
    <submittedName>
        <fullName evidence="1">Uncharacterized protein</fullName>
    </submittedName>
</protein>